<accession>A0A2G8S740</accession>
<organism evidence="2 3">
    <name type="scientific">Ganoderma sinense ZZ0214-1</name>
    <dbReference type="NCBI Taxonomy" id="1077348"/>
    <lineage>
        <taxon>Eukaryota</taxon>
        <taxon>Fungi</taxon>
        <taxon>Dikarya</taxon>
        <taxon>Basidiomycota</taxon>
        <taxon>Agaricomycotina</taxon>
        <taxon>Agaricomycetes</taxon>
        <taxon>Polyporales</taxon>
        <taxon>Polyporaceae</taxon>
        <taxon>Ganoderma</taxon>
    </lineage>
</organism>
<evidence type="ECO:0000313" key="2">
    <source>
        <dbReference type="EMBL" id="PIL29547.1"/>
    </source>
</evidence>
<sequence>MVSSCQGKGVPCPCSEFKKGKKGKGCHNCGHSKRRHSTITGPTAPCTPPPSTQPRNTVDSILAYHRSKITTGLGLNNLKPMLSRENALKDVLPGYHRGPGHASSSSRSAEGSRTASSSSSRPKKKKQIAKSVKFQQIGSLLFLLCGMWACTDEYGNDQVELRSDKPLPGREEEELHQESIGLLVDQDAAGLPLQFSLHWSTEAIDKWLRGKAPKLFQYLDLTFGIRDGTNDQYHWRLVRQQSKRLFLFGKELVNGSDLLKCVGGQARKKETFRLTFATRHPIDKSIWSNFDRAIRVPQKKPINVDFVDTIERKPAMPDDSEEGSSSEEESDSNIKAAKAEAVQSEDESSSDEEGMYSRSVLVKHQAKQPLFGVSESDGEEQAAQASEVENELNTNGKRPRPTSPVSPRLYNTRLAKRTRLARLHESSPEMEQAQAETPHGQGGVVEGSETAEGSMAVAVAAVAAVAAAAADTGIPTTETALFIDGVDFNVPDSPGDFSYYYSPVPSPPLFPEEEVAGPSSSGLIRDSPGRPSKTAWKKRKTSA</sequence>
<dbReference type="EMBL" id="AYKW01000021">
    <property type="protein sequence ID" value="PIL29547.1"/>
    <property type="molecule type" value="Genomic_DNA"/>
</dbReference>
<feature type="region of interest" description="Disordered" evidence="1">
    <location>
        <begin position="305"/>
        <end position="355"/>
    </location>
</feature>
<feature type="region of interest" description="Disordered" evidence="1">
    <location>
        <begin position="20"/>
        <end position="57"/>
    </location>
</feature>
<feature type="region of interest" description="Disordered" evidence="1">
    <location>
        <begin position="91"/>
        <end position="128"/>
    </location>
</feature>
<comment type="caution">
    <text evidence="2">The sequence shown here is derived from an EMBL/GenBank/DDBJ whole genome shotgun (WGS) entry which is preliminary data.</text>
</comment>
<feature type="compositionally biased region" description="Acidic residues" evidence="1">
    <location>
        <begin position="318"/>
        <end position="331"/>
    </location>
</feature>
<feature type="compositionally biased region" description="Acidic residues" evidence="1">
    <location>
        <begin position="343"/>
        <end position="354"/>
    </location>
</feature>
<dbReference type="Proteomes" id="UP000230002">
    <property type="component" value="Unassembled WGS sequence"/>
</dbReference>
<feature type="compositionally biased region" description="Basic residues" evidence="1">
    <location>
        <begin position="20"/>
        <end position="37"/>
    </location>
</feature>
<reference evidence="2 3" key="1">
    <citation type="journal article" date="2015" name="Sci. Rep.">
        <title>Chromosome-level genome map provides insights into diverse defense mechanisms in the medicinal fungus Ganoderma sinense.</title>
        <authorList>
            <person name="Zhu Y."/>
            <person name="Xu J."/>
            <person name="Sun C."/>
            <person name="Zhou S."/>
            <person name="Xu H."/>
            <person name="Nelson D.R."/>
            <person name="Qian J."/>
            <person name="Song J."/>
            <person name="Luo H."/>
            <person name="Xiang L."/>
            <person name="Li Y."/>
            <person name="Xu Z."/>
            <person name="Ji A."/>
            <person name="Wang L."/>
            <person name="Lu S."/>
            <person name="Hayward A."/>
            <person name="Sun W."/>
            <person name="Li X."/>
            <person name="Schwartz D.C."/>
            <person name="Wang Y."/>
            <person name="Chen S."/>
        </authorList>
    </citation>
    <scope>NUCLEOTIDE SEQUENCE [LARGE SCALE GENOMIC DNA]</scope>
    <source>
        <strain evidence="2 3">ZZ0214-1</strain>
    </source>
</reference>
<feature type="region of interest" description="Disordered" evidence="1">
    <location>
        <begin position="374"/>
        <end position="451"/>
    </location>
</feature>
<evidence type="ECO:0000313" key="3">
    <source>
        <dbReference type="Proteomes" id="UP000230002"/>
    </source>
</evidence>
<name>A0A2G8S740_9APHY</name>
<gene>
    <name evidence="2" type="ORF">GSI_08355</name>
</gene>
<evidence type="ECO:0000256" key="1">
    <source>
        <dbReference type="SAM" id="MobiDB-lite"/>
    </source>
</evidence>
<dbReference type="AlphaFoldDB" id="A0A2G8S740"/>
<feature type="compositionally biased region" description="Low complexity" evidence="1">
    <location>
        <begin position="102"/>
        <end position="120"/>
    </location>
</feature>
<keyword evidence="3" id="KW-1185">Reference proteome</keyword>
<proteinExistence type="predicted"/>
<feature type="region of interest" description="Disordered" evidence="1">
    <location>
        <begin position="508"/>
        <end position="543"/>
    </location>
</feature>
<protein>
    <submittedName>
        <fullName evidence="2">Uncharacterized protein</fullName>
    </submittedName>
</protein>